<dbReference type="AlphaFoldDB" id="A0A8E6F0H9"/>
<sequence length="530" mass="58767">MQRLILSAIASCLILSSVNAQSTPTTADWDRLHLRQNWTAFVPIENRSDSLQKIQLFDNDLFVQNASGILYKLDVRSGSQVWRYDPPLPRRAIYPVAVNEKIVFFINSTNLIFLDRATGRVLFNVELGAIPSSGPTADSDRVFIPLITNKVVAYKFVDLKSHTAIRNIPQEAARGTQETLSVGVFEQLASSGNRTPSISVLQSLRPPFKIPGIDGSPSLSVTHKVYPPYTLEGGNATPSIVMVNNLSTLSDLSENKDRTEPEKIWTRNVRYRITFPVISVQAVNTIVLPSQVGDIYMTPNTSPDSKFNFKTDAEITAGLGLDQFEIYIPTADTYLYAYDIKLGALMWRQPAGGEVLKTPYVTEDSIYVVGGNAGLRRLDRRTGKTVWPAGGSVRMNLAKVPGDEVLAVNSKYVYAADSKNRLHVVDRLRGLDLSSISLGTLNITYSNDQDDRLILADSNGKIVCLEDKDIRVPVRVKKEPPKPVVETFVVPEPKKEMPKPPEKKAPEPKSKKDDAKKDEAEKKDADPNKN</sequence>
<dbReference type="RefSeq" id="WP_213499655.1">
    <property type="nucleotide sequence ID" value="NZ_CP074694.1"/>
</dbReference>
<dbReference type="InterPro" id="IPR015943">
    <property type="entry name" value="WD40/YVTN_repeat-like_dom_sf"/>
</dbReference>
<dbReference type="PANTHER" id="PTHR34512">
    <property type="entry name" value="CELL SURFACE PROTEIN"/>
    <property type="match status" value="1"/>
</dbReference>
<evidence type="ECO:0000256" key="1">
    <source>
        <dbReference type="SAM" id="MobiDB-lite"/>
    </source>
</evidence>
<organism evidence="4 5">
    <name type="scientific">Telmatocola sphagniphila</name>
    <dbReference type="NCBI Taxonomy" id="1123043"/>
    <lineage>
        <taxon>Bacteria</taxon>
        <taxon>Pseudomonadati</taxon>
        <taxon>Planctomycetota</taxon>
        <taxon>Planctomycetia</taxon>
        <taxon>Gemmatales</taxon>
        <taxon>Gemmataceae</taxon>
    </lineage>
</organism>
<keyword evidence="5" id="KW-1185">Reference proteome</keyword>
<dbReference type="SMART" id="SM00564">
    <property type="entry name" value="PQQ"/>
    <property type="match status" value="3"/>
</dbReference>
<dbReference type="PANTHER" id="PTHR34512:SF30">
    <property type="entry name" value="OUTER MEMBRANE PROTEIN ASSEMBLY FACTOR BAMB"/>
    <property type="match status" value="1"/>
</dbReference>
<evidence type="ECO:0000256" key="2">
    <source>
        <dbReference type="SAM" id="SignalP"/>
    </source>
</evidence>
<dbReference type="Proteomes" id="UP000676194">
    <property type="component" value="Chromosome"/>
</dbReference>
<feature type="compositionally biased region" description="Basic and acidic residues" evidence="1">
    <location>
        <begin position="492"/>
        <end position="530"/>
    </location>
</feature>
<proteinExistence type="predicted"/>
<name>A0A8E6F0H9_9BACT</name>
<gene>
    <name evidence="4" type="ORF">KIH39_11805</name>
</gene>
<dbReference type="Gene3D" id="2.130.10.10">
    <property type="entry name" value="YVTN repeat-like/Quinoprotein amine dehydrogenase"/>
    <property type="match status" value="2"/>
</dbReference>
<feature type="domain" description="Pyrrolo-quinoline quinone repeat" evidence="3">
    <location>
        <begin position="67"/>
        <end position="149"/>
    </location>
</feature>
<keyword evidence="2" id="KW-0732">Signal</keyword>
<evidence type="ECO:0000259" key="3">
    <source>
        <dbReference type="Pfam" id="PF13360"/>
    </source>
</evidence>
<feature type="region of interest" description="Disordered" evidence="1">
    <location>
        <begin position="481"/>
        <end position="530"/>
    </location>
</feature>
<dbReference type="SUPFAM" id="SSF50998">
    <property type="entry name" value="Quinoprotein alcohol dehydrogenase-like"/>
    <property type="match status" value="2"/>
</dbReference>
<dbReference type="KEGG" id="tsph:KIH39_11805"/>
<accession>A0A8E6F0H9</accession>
<protein>
    <submittedName>
        <fullName evidence="4">PQQ-binding-like beta-propeller repeat protein</fullName>
    </submittedName>
</protein>
<dbReference type="InterPro" id="IPR018391">
    <property type="entry name" value="PQQ_b-propeller_rpt"/>
</dbReference>
<dbReference type="InterPro" id="IPR011047">
    <property type="entry name" value="Quinoprotein_ADH-like_sf"/>
</dbReference>
<feature type="chain" id="PRO_5034258601" evidence="2">
    <location>
        <begin position="23"/>
        <end position="530"/>
    </location>
</feature>
<dbReference type="Pfam" id="PF13360">
    <property type="entry name" value="PQQ_2"/>
    <property type="match status" value="2"/>
</dbReference>
<evidence type="ECO:0000313" key="4">
    <source>
        <dbReference type="EMBL" id="QVL34556.1"/>
    </source>
</evidence>
<feature type="signal peptide" evidence="2">
    <location>
        <begin position="1"/>
        <end position="22"/>
    </location>
</feature>
<reference evidence="4" key="1">
    <citation type="submission" date="2021-05" db="EMBL/GenBank/DDBJ databases">
        <title>Complete genome sequence of the cellulolytic planctomycete Telmatocola sphagniphila SP2T and characterization of the first cellulase from planctomycetes.</title>
        <authorList>
            <person name="Rakitin A.L."/>
            <person name="Beletsky A.V."/>
            <person name="Naumoff D.G."/>
            <person name="Kulichevskaya I.S."/>
            <person name="Mardanov A.V."/>
            <person name="Ravin N.V."/>
            <person name="Dedysh S.N."/>
        </authorList>
    </citation>
    <scope>NUCLEOTIDE SEQUENCE</scope>
    <source>
        <strain evidence="4">SP2T</strain>
    </source>
</reference>
<evidence type="ECO:0000313" key="5">
    <source>
        <dbReference type="Proteomes" id="UP000676194"/>
    </source>
</evidence>
<dbReference type="EMBL" id="CP074694">
    <property type="protein sequence ID" value="QVL34556.1"/>
    <property type="molecule type" value="Genomic_DNA"/>
</dbReference>
<feature type="domain" description="Pyrrolo-quinoline quinone repeat" evidence="3">
    <location>
        <begin position="314"/>
        <end position="438"/>
    </location>
</feature>
<dbReference type="InterPro" id="IPR002372">
    <property type="entry name" value="PQQ_rpt_dom"/>
</dbReference>